<feature type="domain" description="Ubiquitin-like" evidence="2">
    <location>
        <begin position="105"/>
        <end position="157"/>
    </location>
</feature>
<organism evidence="3 4">
    <name type="scientific">Stylosanthes scabra</name>
    <dbReference type="NCBI Taxonomy" id="79078"/>
    <lineage>
        <taxon>Eukaryota</taxon>
        <taxon>Viridiplantae</taxon>
        <taxon>Streptophyta</taxon>
        <taxon>Embryophyta</taxon>
        <taxon>Tracheophyta</taxon>
        <taxon>Spermatophyta</taxon>
        <taxon>Magnoliopsida</taxon>
        <taxon>eudicotyledons</taxon>
        <taxon>Gunneridae</taxon>
        <taxon>Pentapetalae</taxon>
        <taxon>rosids</taxon>
        <taxon>fabids</taxon>
        <taxon>Fabales</taxon>
        <taxon>Fabaceae</taxon>
        <taxon>Papilionoideae</taxon>
        <taxon>50 kb inversion clade</taxon>
        <taxon>dalbergioids sensu lato</taxon>
        <taxon>Dalbergieae</taxon>
        <taxon>Pterocarpus clade</taxon>
        <taxon>Stylosanthes</taxon>
    </lineage>
</organism>
<proteinExistence type="predicted"/>
<evidence type="ECO:0000313" key="3">
    <source>
        <dbReference type="EMBL" id="MED6172472.1"/>
    </source>
</evidence>
<name>A0ABU6VGH5_9FABA</name>
<evidence type="ECO:0000259" key="2">
    <source>
        <dbReference type="PROSITE" id="PS50053"/>
    </source>
</evidence>
<evidence type="ECO:0000313" key="4">
    <source>
        <dbReference type="Proteomes" id="UP001341840"/>
    </source>
</evidence>
<keyword evidence="4" id="KW-1185">Reference proteome</keyword>
<dbReference type="Pfam" id="PF00240">
    <property type="entry name" value="ubiquitin"/>
    <property type="match status" value="1"/>
</dbReference>
<evidence type="ECO:0000256" key="1">
    <source>
        <dbReference type="SAM" id="MobiDB-lite"/>
    </source>
</evidence>
<feature type="region of interest" description="Disordered" evidence="1">
    <location>
        <begin position="1"/>
        <end position="72"/>
    </location>
</feature>
<gene>
    <name evidence="3" type="ORF">PIB30_050406</name>
</gene>
<accession>A0ABU6VGH5</accession>
<feature type="non-terminal residue" evidence="3">
    <location>
        <position position="157"/>
    </location>
</feature>
<comment type="caution">
    <text evidence="3">The sequence shown here is derived from an EMBL/GenBank/DDBJ whole genome shotgun (WGS) entry which is preliminary data.</text>
</comment>
<sequence>MKKKEREAERGKEMEEREKGKDDGAGKTEGKPSRRRREERERDEERERRSGEEGRGCSHHRRHDFDASSIDVVPRRRPVAIASSLLENRERERKNDRKRRTKGYVRLVAAPPPLFKAEIGLDFTVVSFKEVVARSCDIPGNQQRLIYKGHILKNDKT</sequence>
<dbReference type="EMBL" id="JASCZI010151381">
    <property type="protein sequence ID" value="MED6172472.1"/>
    <property type="molecule type" value="Genomic_DNA"/>
</dbReference>
<dbReference type="InterPro" id="IPR029071">
    <property type="entry name" value="Ubiquitin-like_domsf"/>
</dbReference>
<dbReference type="Proteomes" id="UP001341840">
    <property type="component" value="Unassembled WGS sequence"/>
</dbReference>
<dbReference type="InterPro" id="IPR000626">
    <property type="entry name" value="Ubiquitin-like_dom"/>
</dbReference>
<reference evidence="3 4" key="1">
    <citation type="journal article" date="2023" name="Plants (Basel)">
        <title>Bridging the Gap: Combining Genomics and Transcriptomics Approaches to Understand Stylosanthes scabra, an Orphan Legume from the Brazilian Caatinga.</title>
        <authorList>
            <person name="Ferreira-Neto J.R.C."/>
            <person name="da Silva M.D."/>
            <person name="Binneck E."/>
            <person name="de Melo N.F."/>
            <person name="da Silva R.H."/>
            <person name="de Melo A.L.T.M."/>
            <person name="Pandolfi V."/>
            <person name="Bustamante F.O."/>
            <person name="Brasileiro-Vidal A.C."/>
            <person name="Benko-Iseppon A.M."/>
        </authorList>
    </citation>
    <scope>NUCLEOTIDE SEQUENCE [LARGE SCALE GENOMIC DNA]</scope>
    <source>
        <tissue evidence="3">Leaves</tissue>
    </source>
</reference>
<dbReference type="PROSITE" id="PS50053">
    <property type="entry name" value="UBIQUITIN_2"/>
    <property type="match status" value="1"/>
</dbReference>
<dbReference type="SUPFAM" id="SSF54236">
    <property type="entry name" value="Ubiquitin-like"/>
    <property type="match status" value="1"/>
</dbReference>
<feature type="compositionally biased region" description="Basic and acidic residues" evidence="1">
    <location>
        <begin position="1"/>
        <end position="56"/>
    </location>
</feature>
<protein>
    <recommendedName>
        <fullName evidence="2">Ubiquitin-like domain-containing protein</fullName>
    </recommendedName>
</protein>
<dbReference type="Gene3D" id="3.10.20.90">
    <property type="entry name" value="Phosphatidylinositol 3-kinase Catalytic Subunit, Chain A, domain 1"/>
    <property type="match status" value="1"/>
</dbReference>